<reference evidence="9" key="3">
    <citation type="submission" date="2025-09" db="UniProtKB">
        <authorList>
            <consortium name="Ensembl"/>
        </authorList>
    </citation>
    <scope>IDENTIFICATION</scope>
</reference>
<dbReference type="AlphaFoldDB" id="A0A3P9B0D8"/>
<evidence type="ECO:0000256" key="7">
    <source>
        <dbReference type="SAM" id="MobiDB-lite"/>
    </source>
</evidence>
<evidence type="ECO:0000256" key="5">
    <source>
        <dbReference type="ARBA" id="ARBA00023157"/>
    </source>
</evidence>
<evidence type="ECO:0000256" key="3">
    <source>
        <dbReference type="ARBA" id="ARBA00022525"/>
    </source>
</evidence>
<dbReference type="Proteomes" id="UP000265160">
    <property type="component" value="LG2"/>
</dbReference>
<feature type="transmembrane region" description="Helical" evidence="8">
    <location>
        <begin position="12"/>
        <end position="32"/>
    </location>
</feature>
<keyword evidence="4" id="KW-0732">Signal</keyword>
<evidence type="ECO:0000256" key="8">
    <source>
        <dbReference type="SAM" id="Phobius"/>
    </source>
</evidence>
<keyword evidence="6" id="KW-0340">Growth factor binding</keyword>
<organism evidence="9 10">
    <name type="scientific">Maylandia zebra</name>
    <name type="common">zebra mbuna</name>
    <dbReference type="NCBI Taxonomy" id="106582"/>
    <lineage>
        <taxon>Eukaryota</taxon>
        <taxon>Metazoa</taxon>
        <taxon>Chordata</taxon>
        <taxon>Craniata</taxon>
        <taxon>Vertebrata</taxon>
        <taxon>Euteleostomi</taxon>
        <taxon>Actinopterygii</taxon>
        <taxon>Neopterygii</taxon>
        <taxon>Teleostei</taxon>
        <taxon>Neoteleostei</taxon>
        <taxon>Acanthomorphata</taxon>
        <taxon>Ovalentaria</taxon>
        <taxon>Cichlomorphae</taxon>
        <taxon>Cichliformes</taxon>
        <taxon>Cichlidae</taxon>
        <taxon>African cichlids</taxon>
        <taxon>Pseudocrenilabrinae</taxon>
        <taxon>Haplochromini</taxon>
        <taxon>Maylandia</taxon>
        <taxon>Maylandia zebra complex</taxon>
    </lineage>
</organism>
<comment type="subcellular location">
    <subcellularLocation>
        <location evidence="1">Secreted</location>
    </subcellularLocation>
</comment>
<accession>A0A3P9B0D8</accession>
<dbReference type="PANTHER" id="PTHR15258:SF2">
    <property type="entry name" value="FIBROBLAST GROWTH FACTOR-BINDING PROTEIN 1"/>
    <property type="match status" value="1"/>
</dbReference>
<name>A0A3P9B0D8_9CICH</name>
<evidence type="ECO:0000256" key="2">
    <source>
        <dbReference type="ARBA" id="ARBA00008326"/>
    </source>
</evidence>
<reference evidence="9" key="2">
    <citation type="submission" date="2025-08" db="UniProtKB">
        <authorList>
            <consortium name="Ensembl"/>
        </authorList>
    </citation>
    <scope>IDENTIFICATION</scope>
</reference>
<dbReference type="GO" id="GO:0019838">
    <property type="term" value="F:growth factor binding"/>
    <property type="evidence" value="ECO:0007669"/>
    <property type="project" value="UniProtKB-KW"/>
</dbReference>
<dbReference type="GeneTree" id="ENSGT00940000154372"/>
<dbReference type="InterPro" id="IPR010510">
    <property type="entry name" value="FGF1-bd"/>
</dbReference>
<evidence type="ECO:0000256" key="1">
    <source>
        <dbReference type="ARBA" id="ARBA00004613"/>
    </source>
</evidence>
<keyword evidence="10" id="KW-1185">Reference proteome</keyword>
<dbReference type="STRING" id="106582.ENSMZEP00005003192"/>
<protein>
    <submittedName>
        <fullName evidence="9">Fibroblast growth factor binding protein 1</fullName>
    </submittedName>
</protein>
<reference evidence="9 10" key="1">
    <citation type="journal article" date="2014" name="Nature">
        <title>The genomic substrate for adaptive radiation in African cichlid fish.</title>
        <authorList>
            <person name="Brawand D."/>
            <person name="Wagner C.E."/>
            <person name="Li Y.I."/>
            <person name="Malinsky M."/>
            <person name="Keller I."/>
            <person name="Fan S."/>
            <person name="Simakov O."/>
            <person name="Ng A.Y."/>
            <person name="Lim Z.W."/>
            <person name="Bezault E."/>
            <person name="Turner-Maier J."/>
            <person name="Johnson J."/>
            <person name="Alcazar R."/>
            <person name="Noh H.J."/>
            <person name="Russell P."/>
            <person name="Aken B."/>
            <person name="Alfoldi J."/>
            <person name="Amemiya C."/>
            <person name="Azzouzi N."/>
            <person name="Baroiller J.F."/>
            <person name="Barloy-Hubler F."/>
            <person name="Berlin A."/>
            <person name="Bloomquist R."/>
            <person name="Carleton K.L."/>
            <person name="Conte M.A."/>
            <person name="D'Cotta H."/>
            <person name="Eshel O."/>
            <person name="Gaffney L."/>
            <person name="Galibert F."/>
            <person name="Gante H.F."/>
            <person name="Gnerre S."/>
            <person name="Greuter L."/>
            <person name="Guyon R."/>
            <person name="Haddad N.S."/>
            <person name="Haerty W."/>
            <person name="Harris R.M."/>
            <person name="Hofmann H.A."/>
            <person name="Hourlier T."/>
            <person name="Hulata G."/>
            <person name="Jaffe D.B."/>
            <person name="Lara M."/>
            <person name="Lee A.P."/>
            <person name="MacCallum I."/>
            <person name="Mwaiko S."/>
            <person name="Nikaido M."/>
            <person name="Nishihara H."/>
            <person name="Ozouf-Costaz C."/>
            <person name="Penman D.J."/>
            <person name="Przybylski D."/>
            <person name="Rakotomanga M."/>
            <person name="Renn S.C.P."/>
            <person name="Ribeiro F.J."/>
            <person name="Ron M."/>
            <person name="Salzburger W."/>
            <person name="Sanchez-Pulido L."/>
            <person name="Santos M.E."/>
            <person name="Searle S."/>
            <person name="Sharpe T."/>
            <person name="Swofford R."/>
            <person name="Tan F.J."/>
            <person name="Williams L."/>
            <person name="Young S."/>
            <person name="Yin S."/>
            <person name="Okada N."/>
            <person name="Kocher T.D."/>
            <person name="Miska E.A."/>
            <person name="Lander E.S."/>
            <person name="Venkatesh B."/>
            <person name="Fernald R.D."/>
            <person name="Meyer A."/>
            <person name="Ponting C.P."/>
            <person name="Streelman J.T."/>
            <person name="Lindblad-Toh K."/>
            <person name="Seehausen O."/>
            <person name="Di Palma F."/>
        </authorList>
    </citation>
    <scope>NUCLEOTIDE SEQUENCE</scope>
</reference>
<dbReference type="GO" id="GO:0005576">
    <property type="term" value="C:extracellular region"/>
    <property type="evidence" value="ECO:0007669"/>
    <property type="project" value="UniProtKB-SubCell"/>
</dbReference>
<keyword evidence="3" id="KW-0964">Secreted</keyword>
<comment type="similarity">
    <text evidence="2">Belongs to the fibroblast growth factor-binding protein family.</text>
</comment>
<feature type="region of interest" description="Disordered" evidence="7">
    <location>
        <begin position="37"/>
        <end position="60"/>
    </location>
</feature>
<keyword evidence="5" id="KW-1015">Disulfide bond</keyword>
<dbReference type="Ensembl" id="ENSMZET00005003320.1">
    <property type="protein sequence ID" value="ENSMZEP00005003192.1"/>
    <property type="gene ID" value="ENSMZEG00005002471.1"/>
</dbReference>
<evidence type="ECO:0000313" key="9">
    <source>
        <dbReference type="Ensembl" id="ENSMZEP00005003192.1"/>
    </source>
</evidence>
<dbReference type="PROSITE" id="PS51257">
    <property type="entry name" value="PROKAR_LIPOPROTEIN"/>
    <property type="match status" value="1"/>
</dbReference>
<keyword evidence="8" id="KW-0472">Membrane</keyword>
<dbReference type="PANTHER" id="PTHR15258">
    <property type="entry name" value="FGF BINDING PROTEIN-RELATED"/>
    <property type="match status" value="1"/>
</dbReference>
<proteinExistence type="inferred from homology"/>
<keyword evidence="8" id="KW-1133">Transmembrane helix</keyword>
<dbReference type="Pfam" id="PF06473">
    <property type="entry name" value="FGF-BP1"/>
    <property type="match status" value="2"/>
</dbReference>
<evidence type="ECO:0000313" key="10">
    <source>
        <dbReference type="Proteomes" id="UP000265160"/>
    </source>
</evidence>
<keyword evidence="8" id="KW-0812">Transmembrane</keyword>
<dbReference type="GO" id="GO:0007267">
    <property type="term" value="P:cell-cell signaling"/>
    <property type="evidence" value="ECO:0007669"/>
    <property type="project" value="TreeGrafter"/>
</dbReference>
<evidence type="ECO:0000256" key="4">
    <source>
        <dbReference type="ARBA" id="ARBA00022729"/>
    </source>
</evidence>
<evidence type="ECO:0000256" key="6">
    <source>
        <dbReference type="ARBA" id="ARBA00023183"/>
    </source>
</evidence>
<sequence length="221" mass="24907">MKFWLCSTDFMALLTNVTILLVLACVSYQVMLGSCQKSGGRRGRGMDKGQHKNRSGAKVGRQTKPVSAQLMRGKVVTKDKFECAWVATGEDIVILSITCKKEDRSFSCEYIARPTACPEYASNVKLYWKQIGRELKKLNSLCQDSSAFVRAGMCRRAAREANFRLNVTQRVKTSPLYTPTSPVKAVKSCQADNRKRAEEFCNNSWSSVCTFLFTMVRDYDC</sequence>